<dbReference type="AlphaFoldDB" id="A0A9D2M5Y5"/>
<reference evidence="1" key="2">
    <citation type="submission" date="2021-04" db="EMBL/GenBank/DDBJ databases">
        <authorList>
            <person name="Gilroy R."/>
        </authorList>
    </citation>
    <scope>NUCLEOTIDE SEQUENCE</scope>
    <source>
        <strain evidence="1">ChiBcec8-13705</strain>
    </source>
</reference>
<dbReference type="InterPro" id="IPR015942">
    <property type="entry name" value="Asp/Glu/hydantoin_racemase"/>
</dbReference>
<dbReference type="PANTHER" id="PTHR21198">
    <property type="entry name" value="GLUTAMATE RACEMASE"/>
    <property type="match status" value="1"/>
</dbReference>
<keyword evidence="1" id="KW-0413">Isomerase</keyword>
<dbReference type="InterPro" id="IPR004380">
    <property type="entry name" value="Asp_race"/>
</dbReference>
<comment type="caution">
    <text evidence="1">The sequence shown here is derived from an EMBL/GenBank/DDBJ whole genome shotgun (WGS) entry which is preliminary data.</text>
</comment>
<evidence type="ECO:0000313" key="1">
    <source>
        <dbReference type="EMBL" id="HJB41294.1"/>
    </source>
</evidence>
<name>A0A9D2M5Y5_9FIRM</name>
<reference evidence="1" key="1">
    <citation type="journal article" date="2021" name="PeerJ">
        <title>Extensive microbial diversity within the chicken gut microbiome revealed by metagenomics and culture.</title>
        <authorList>
            <person name="Gilroy R."/>
            <person name="Ravi A."/>
            <person name="Getino M."/>
            <person name="Pursley I."/>
            <person name="Horton D.L."/>
            <person name="Alikhan N.F."/>
            <person name="Baker D."/>
            <person name="Gharbi K."/>
            <person name="Hall N."/>
            <person name="Watson M."/>
            <person name="Adriaenssens E.M."/>
            <person name="Foster-Nyarko E."/>
            <person name="Jarju S."/>
            <person name="Secka A."/>
            <person name="Antonio M."/>
            <person name="Oren A."/>
            <person name="Chaudhuri R.R."/>
            <person name="La Ragione R."/>
            <person name="Hildebrand F."/>
            <person name="Pallen M.J."/>
        </authorList>
    </citation>
    <scope>NUCLEOTIDE SEQUENCE</scope>
    <source>
        <strain evidence="1">ChiBcec8-13705</strain>
    </source>
</reference>
<dbReference type="GO" id="GO:0047661">
    <property type="term" value="F:amino-acid racemase activity"/>
    <property type="evidence" value="ECO:0007669"/>
    <property type="project" value="InterPro"/>
</dbReference>
<accession>A0A9D2M5Y5</accession>
<dbReference type="Proteomes" id="UP000886803">
    <property type="component" value="Unassembled WGS sequence"/>
</dbReference>
<dbReference type="PANTHER" id="PTHR21198:SF7">
    <property type="entry name" value="ASPARTATE-GLUTAMATE RACEMASE FAMILY"/>
    <property type="match status" value="1"/>
</dbReference>
<dbReference type="Pfam" id="PF01177">
    <property type="entry name" value="Asp_Glu_race"/>
    <property type="match status" value="1"/>
</dbReference>
<dbReference type="EMBL" id="DWYG01000023">
    <property type="protein sequence ID" value="HJB41294.1"/>
    <property type="molecule type" value="Genomic_DNA"/>
</dbReference>
<dbReference type="EC" id="5.1.1.-" evidence="1"/>
<proteinExistence type="predicted"/>
<protein>
    <submittedName>
        <fullName evidence="1">Amino acid racemase</fullName>
        <ecNumber evidence="1">5.1.1.-</ecNumber>
    </submittedName>
</protein>
<gene>
    <name evidence="1" type="ORF">H9945_02225</name>
</gene>
<organism evidence="1 2">
    <name type="scientific">Candidatus Gemmiger avicola</name>
    <dbReference type="NCBI Taxonomy" id="2838605"/>
    <lineage>
        <taxon>Bacteria</taxon>
        <taxon>Bacillati</taxon>
        <taxon>Bacillota</taxon>
        <taxon>Clostridia</taxon>
        <taxon>Eubacteriales</taxon>
        <taxon>Gemmiger</taxon>
    </lineage>
</organism>
<dbReference type="NCBIfam" id="TIGR00035">
    <property type="entry name" value="asp_race"/>
    <property type="match status" value="1"/>
</dbReference>
<evidence type="ECO:0000313" key="2">
    <source>
        <dbReference type="Proteomes" id="UP000886803"/>
    </source>
</evidence>
<sequence>MSVPEKTVLGILGGMGPAASCYLYQMLTLHTPAGCDQDHIDLLVSSRASTPDRTGFILGRGAADPYPAMLAAAEGLVGAGANLLCIACNTAHYFYDRLAADVPAPILHMPRLVVARAKALGCRRLGILATDGTVQAGVYQRVCEEAGLPCAAPGPEGQRAVMAVIYEGVKQGRRADMALWAKAVADLRARGCDYAVLGCTELSLVKRDEGLGDFYIDSTEVLCEAALRACGVEPVGF</sequence>